<keyword evidence="3" id="KW-1185">Reference proteome</keyword>
<dbReference type="Pfam" id="PF02195">
    <property type="entry name" value="ParB_N"/>
    <property type="match status" value="1"/>
</dbReference>
<evidence type="ECO:0000313" key="3">
    <source>
        <dbReference type="Proteomes" id="UP000253977"/>
    </source>
</evidence>
<dbReference type="InterPro" id="IPR036086">
    <property type="entry name" value="ParB/Sulfiredoxin_sf"/>
</dbReference>
<dbReference type="RefSeq" id="WP_114511545.1">
    <property type="nucleotide sequence ID" value="NZ_QPMK01000010.1"/>
</dbReference>
<comment type="caution">
    <text evidence="2">The sequence shown here is derived from an EMBL/GenBank/DDBJ whole genome shotgun (WGS) entry which is preliminary data.</text>
</comment>
<dbReference type="EMBL" id="QPMK01000010">
    <property type="protein sequence ID" value="RDD65733.1"/>
    <property type="molecule type" value="Genomic_DNA"/>
</dbReference>
<proteinExistence type="predicted"/>
<organism evidence="2 3">
    <name type="scientific">Thalassococcus profundi</name>
    <dbReference type="NCBI Taxonomy" id="2282382"/>
    <lineage>
        <taxon>Bacteria</taxon>
        <taxon>Pseudomonadati</taxon>
        <taxon>Pseudomonadota</taxon>
        <taxon>Alphaproteobacteria</taxon>
        <taxon>Rhodobacterales</taxon>
        <taxon>Roseobacteraceae</taxon>
        <taxon>Thalassococcus</taxon>
    </lineage>
</organism>
<dbReference type="Proteomes" id="UP000253977">
    <property type="component" value="Unassembled WGS sequence"/>
</dbReference>
<dbReference type="SMART" id="SM00470">
    <property type="entry name" value="ParB"/>
    <property type="match status" value="1"/>
</dbReference>
<accession>A0A369TKC3</accession>
<evidence type="ECO:0000313" key="2">
    <source>
        <dbReference type="EMBL" id="RDD65733.1"/>
    </source>
</evidence>
<dbReference type="Gene3D" id="3.90.1530.30">
    <property type="match status" value="1"/>
</dbReference>
<dbReference type="OrthoDB" id="9816381at2"/>
<evidence type="ECO:0000259" key="1">
    <source>
        <dbReference type="SMART" id="SM00470"/>
    </source>
</evidence>
<protein>
    <submittedName>
        <fullName evidence="2">Chromosome partitioning protein ParB</fullName>
    </submittedName>
</protein>
<sequence length="82" mass="9242">MLVKQSLSISDIRVPAKRGKTLDAARRDLLAEDLIEHGQTTPIQVRSEGSGYILIEGLHRLEALRLLGEIRIDAYLVRARQH</sequence>
<dbReference type="SUPFAM" id="SSF110849">
    <property type="entry name" value="ParB/Sulfiredoxin"/>
    <property type="match status" value="1"/>
</dbReference>
<gene>
    <name evidence="2" type="ORF">DU478_13765</name>
</gene>
<dbReference type="InterPro" id="IPR003115">
    <property type="entry name" value="ParB_N"/>
</dbReference>
<reference evidence="2 3" key="1">
    <citation type="submission" date="2018-07" db="EMBL/GenBank/DDBJ databases">
        <title>Thalassococcus profundi sp. nov., a marine bacterium isolated from deep seawater of Okinawa Trough.</title>
        <authorList>
            <person name="Yu M."/>
        </authorList>
    </citation>
    <scope>NUCLEOTIDE SEQUENCE [LARGE SCALE GENOMIC DNA]</scope>
    <source>
        <strain evidence="2 3">WRAS1</strain>
    </source>
</reference>
<dbReference type="AlphaFoldDB" id="A0A369TKC3"/>
<name>A0A369TKC3_9RHOB</name>
<feature type="domain" description="ParB-like N-terminal" evidence="1">
    <location>
        <begin position="5"/>
        <end position="80"/>
    </location>
</feature>